<sequence length="102" mass="11119">MKSFAFILSLFLLGLSVAPCADETTADSIEVSYQESGSDHDHNESEDLCSPLCVCHCCHSHLVVQQNFISELGILTFPLQRSTYTDPITSGFVGSILQPPQV</sequence>
<name>A0ABW7N8H7_9BACT</name>
<evidence type="ECO:0000256" key="1">
    <source>
        <dbReference type="SAM" id="SignalP"/>
    </source>
</evidence>
<feature type="signal peptide" evidence="1">
    <location>
        <begin position="1"/>
        <end position="21"/>
    </location>
</feature>
<accession>A0ABW7N8H7</accession>
<organism evidence="2 3">
    <name type="scientific">Marinoscillum luteum</name>
    <dbReference type="NCBI Taxonomy" id="861051"/>
    <lineage>
        <taxon>Bacteria</taxon>
        <taxon>Pseudomonadati</taxon>
        <taxon>Bacteroidota</taxon>
        <taxon>Cytophagia</taxon>
        <taxon>Cytophagales</taxon>
        <taxon>Reichenbachiellaceae</taxon>
        <taxon>Marinoscillum</taxon>
    </lineage>
</organism>
<gene>
    <name evidence="2" type="ORF">ACHKAR_07700</name>
</gene>
<feature type="chain" id="PRO_5045223389" evidence="1">
    <location>
        <begin position="22"/>
        <end position="102"/>
    </location>
</feature>
<dbReference type="Proteomes" id="UP001610063">
    <property type="component" value="Unassembled WGS sequence"/>
</dbReference>
<proteinExistence type="predicted"/>
<dbReference type="EMBL" id="JBIPKE010000015">
    <property type="protein sequence ID" value="MFH6983315.1"/>
    <property type="molecule type" value="Genomic_DNA"/>
</dbReference>
<protein>
    <submittedName>
        <fullName evidence="2">DUF6660 family protein</fullName>
    </submittedName>
</protein>
<dbReference type="Pfam" id="PF20365">
    <property type="entry name" value="DUF6660"/>
    <property type="match status" value="1"/>
</dbReference>
<keyword evidence="3" id="KW-1185">Reference proteome</keyword>
<evidence type="ECO:0000313" key="2">
    <source>
        <dbReference type="EMBL" id="MFH6983315.1"/>
    </source>
</evidence>
<dbReference type="RefSeq" id="WP_395416893.1">
    <property type="nucleotide sequence ID" value="NZ_JBIPKE010000015.1"/>
</dbReference>
<evidence type="ECO:0000313" key="3">
    <source>
        <dbReference type="Proteomes" id="UP001610063"/>
    </source>
</evidence>
<comment type="caution">
    <text evidence="2">The sequence shown here is derived from an EMBL/GenBank/DDBJ whole genome shotgun (WGS) entry which is preliminary data.</text>
</comment>
<reference evidence="2 3" key="1">
    <citation type="journal article" date="2013" name="Int. J. Syst. Evol. Microbiol.">
        <title>Marinoscillum luteum sp. nov., isolated from marine sediment.</title>
        <authorList>
            <person name="Cha I.T."/>
            <person name="Park S.J."/>
            <person name="Kim S.J."/>
            <person name="Kim J.G."/>
            <person name="Jung M.Y."/>
            <person name="Shin K.S."/>
            <person name="Kwon K.K."/>
            <person name="Yang S.H."/>
            <person name="Seo Y.S."/>
            <person name="Rhee S.K."/>
        </authorList>
    </citation>
    <scope>NUCLEOTIDE SEQUENCE [LARGE SCALE GENOMIC DNA]</scope>
    <source>
        <strain evidence="2 3">KCTC 23939</strain>
    </source>
</reference>
<keyword evidence="1" id="KW-0732">Signal</keyword>
<dbReference type="InterPro" id="IPR046601">
    <property type="entry name" value="DUF6660"/>
</dbReference>